<keyword evidence="3" id="KW-1185">Reference proteome</keyword>
<organism evidence="2 3">
    <name type="scientific">Allocatelliglobosispora scoriae</name>
    <dbReference type="NCBI Taxonomy" id="643052"/>
    <lineage>
        <taxon>Bacteria</taxon>
        <taxon>Bacillati</taxon>
        <taxon>Actinomycetota</taxon>
        <taxon>Actinomycetes</taxon>
        <taxon>Micromonosporales</taxon>
        <taxon>Micromonosporaceae</taxon>
        <taxon>Allocatelliglobosispora</taxon>
    </lineage>
</organism>
<protein>
    <submittedName>
        <fullName evidence="2">Uncharacterized protein</fullName>
    </submittedName>
</protein>
<feature type="region of interest" description="Disordered" evidence="1">
    <location>
        <begin position="1"/>
        <end position="22"/>
    </location>
</feature>
<name>A0A841C578_9ACTN</name>
<evidence type="ECO:0000313" key="2">
    <source>
        <dbReference type="EMBL" id="MBB5874449.1"/>
    </source>
</evidence>
<dbReference type="EMBL" id="JACHMN010000003">
    <property type="protein sequence ID" value="MBB5874449.1"/>
    <property type="molecule type" value="Genomic_DNA"/>
</dbReference>
<gene>
    <name evidence="2" type="ORF">F4553_007883</name>
</gene>
<proteinExistence type="predicted"/>
<reference evidence="2 3" key="1">
    <citation type="submission" date="2020-08" db="EMBL/GenBank/DDBJ databases">
        <title>Sequencing the genomes of 1000 actinobacteria strains.</title>
        <authorList>
            <person name="Klenk H.-P."/>
        </authorList>
    </citation>
    <scope>NUCLEOTIDE SEQUENCE [LARGE SCALE GENOMIC DNA]</scope>
    <source>
        <strain evidence="2 3">DSM 45362</strain>
    </source>
</reference>
<sequence>MITTHALLGRASTPVARGPLHSSRLRFQRRALGRAAS</sequence>
<comment type="caution">
    <text evidence="2">The sequence shown here is derived from an EMBL/GenBank/DDBJ whole genome shotgun (WGS) entry which is preliminary data.</text>
</comment>
<accession>A0A841C578</accession>
<evidence type="ECO:0000313" key="3">
    <source>
        <dbReference type="Proteomes" id="UP000587527"/>
    </source>
</evidence>
<evidence type="ECO:0000256" key="1">
    <source>
        <dbReference type="SAM" id="MobiDB-lite"/>
    </source>
</evidence>
<dbReference type="Proteomes" id="UP000587527">
    <property type="component" value="Unassembled WGS sequence"/>
</dbReference>
<dbReference type="AlphaFoldDB" id="A0A841C578"/>